<dbReference type="Gene3D" id="3.30.930.10">
    <property type="entry name" value="Bira Bifunctional Protein, Domain 2"/>
    <property type="match status" value="1"/>
</dbReference>
<name>A0A3B1AS41_9ZZZZ</name>
<dbReference type="PANTHER" id="PTHR43707:SF1">
    <property type="entry name" value="HISTIDINE--TRNA LIGASE, MITOCHONDRIAL-RELATED"/>
    <property type="match status" value="1"/>
</dbReference>
<feature type="domain" description="Class II Histidinyl-tRNA synthetase (HisRS)-like catalytic core" evidence="1">
    <location>
        <begin position="5"/>
        <end position="163"/>
    </location>
</feature>
<keyword evidence="2" id="KW-0328">Glycosyltransferase</keyword>
<dbReference type="PANTHER" id="PTHR43707">
    <property type="entry name" value="HISTIDYL-TRNA SYNTHETASE"/>
    <property type="match status" value="1"/>
</dbReference>
<proteinExistence type="predicted"/>
<organism evidence="2">
    <name type="scientific">hydrothermal vent metagenome</name>
    <dbReference type="NCBI Taxonomy" id="652676"/>
    <lineage>
        <taxon>unclassified sequences</taxon>
        <taxon>metagenomes</taxon>
        <taxon>ecological metagenomes</taxon>
    </lineage>
</organism>
<dbReference type="EMBL" id="UOFW01000097">
    <property type="protein sequence ID" value="VAX04551.1"/>
    <property type="molecule type" value="Genomic_DNA"/>
</dbReference>
<dbReference type="GO" id="GO:0005737">
    <property type="term" value="C:cytoplasm"/>
    <property type="evidence" value="ECO:0007669"/>
    <property type="project" value="InterPro"/>
</dbReference>
<dbReference type="Pfam" id="PF13393">
    <property type="entry name" value="tRNA-synt_His"/>
    <property type="match status" value="2"/>
</dbReference>
<dbReference type="AlphaFoldDB" id="A0A3B1AS41"/>
<keyword evidence="2" id="KW-0808">Transferase</keyword>
<accession>A0A3B1AS41</accession>
<sequence>MNNLTRLANFFTSQGYTTPDIPLLQPAEPFLDTAGEDMRRQVFMTSDRTGKNLCLRPEFTIPVCLAHLESGQTLGRYAYGGSVFRQSVDGPTEFDQAGVEIIGASPSIEMDVECIGTALDALSDCGLVKMRVVFGDQAIFEALLGALDLPAAWRAKLGRAFGDSDKLSDDLRIITNGADMEFSNTSPQMQKALADKNIDEIRQLIEAKMRTGNLPAGGGRTAVHIGERMMVKAELAASQLSNKQRQILNDFLQLEVPVGAAAEELHAFTRDAGLDLGREIDVFCARSDLLSKLDGENTEIVWQAKFGRRLDYYTGIVFEVFGNEHPMTICGGGRYDHLMTMLGAGENTPAIGFSIRLDRLAEGKT</sequence>
<reference evidence="2" key="1">
    <citation type="submission" date="2018-06" db="EMBL/GenBank/DDBJ databases">
        <authorList>
            <person name="Zhirakovskaya E."/>
        </authorList>
    </citation>
    <scope>NUCLEOTIDE SEQUENCE</scope>
</reference>
<dbReference type="InterPro" id="IPR004516">
    <property type="entry name" value="HisRS/HisZ"/>
</dbReference>
<dbReference type="SUPFAM" id="SSF55681">
    <property type="entry name" value="Class II aaRS and biotin synthetases"/>
    <property type="match status" value="1"/>
</dbReference>
<evidence type="ECO:0000259" key="1">
    <source>
        <dbReference type="Pfam" id="PF13393"/>
    </source>
</evidence>
<dbReference type="PIRSF" id="PIRSF001549">
    <property type="entry name" value="His-tRNA_synth"/>
    <property type="match status" value="1"/>
</dbReference>
<dbReference type="EC" id="2.4.2.17" evidence="2"/>
<dbReference type="GO" id="GO:0004821">
    <property type="term" value="F:histidine-tRNA ligase activity"/>
    <property type="evidence" value="ECO:0007669"/>
    <property type="project" value="TreeGrafter"/>
</dbReference>
<gene>
    <name evidence="2" type="ORF">MNBD_ALPHA03-393</name>
</gene>
<evidence type="ECO:0000313" key="2">
    <source>
        <dbReference type="EMBL" id="VAX04551.1"/>
    </source>
</evidence>
<dbReference type="InterPro" id="IPR041715">
    <property type="entry name" value="HisRS-like_core"/>
</dbReference>
<protein>
    <submittedName>
        <fullName evidence="2">ATP phosphoribosyltransferase regulatory subunit</fullName>
        <ecNumber evidence="2">2.4.2.17</ecNumber>
    </submittedName>
</protein>
<dbReference type="GO" id="GO:0003879">
    <property type="term" value="F:ATP phosphoribosyltransferase activity"/>
    <property type="evidence" value="ECO:0007669"/>
    <property type="project" value="UniProtKB-EC"/>
</dbReference>
<dbReference type="GO" id="GO:0006427">
    <property type="term" value="P:histidyl-tRNA aminoacylation"/>
    <property type="evidence" value="ECO:0007669"/>
    <property type="project" value="TreeGrafter"/>
</dbReference>
<dbReference type="InterPro" id="IPR045864">
    <property type="entry name" value="aa-tRNA-synth_II/BPL/LPL"/>
</dbReference>
<feature type="domain" description="Class II Histidinyl-tRNA synthetase (HisRS)-like catalytic core" evidence="1">
    <location>
        <begin position="190"/>
        <end position="360"/>
    </location>
</feature>